<dbReference type="InterPro" id="IPR036388">
    <property type="entry name" value="WH-like_DNA-bd_sf"/>
</dbReference>
<evidence type="ECO:0000256" key="1">
    <source>
        <dbReference type="ARBA" id="ARBA00023015"/>
    </source>
</evidence>
<dbReference type="EMBL" id="JAMCCK010000006">
    <property type="protein sequence ID" value="MCL3992628.1"/>
    <property type="molecule type" value="Genomic_DNA"/>
</dbReference>
<dbReference type="CDD" id="cd00090">
    <property type="entry name" value="HTH_ARSR"/>
    <property type="match status" value="1"/>
</dbReference>
<evidence type="ECO:0000313" key="6">
    <source>
        <dbReference type="Proteomes" id="UP001202052"/>
    </source>
</evidence>
<evidence type="ECO:0000259" key="4">
    <source>
        <dbReference type="PROSITE" id="PS50956"/>
    </source>
</evidence>
<dbReference type="SUPFAM" id="SSF46785">
    <property type="entry name" value="Winged helix' DNA-binding domain"/>
    <property type="match status" value="1"/>
</dbReference>
<dbReference type="InterPro" id="IPR019888">
    <property type="entry name" value="Tscrpt_reg_AsnC-like"/>
</dbReference>
<dbReference type="InterPro" id="IPR011991">
    <property type="entry name" value="ArsR-like_HTH"/>
</dbReference>
<keyword evidence="6" id="KW-1185">Reference proteome</keyword>
<organism evidence="5 6">
    <name type="scientific">Streptomyces lavenduligriseus</name>
    <dbReference type="NCBI Taxonomy" id="67315"/>
    <lineage>
        <taxon>Bacteria</taxon>
        <taxon>Bacillati</taxon>
        <taxon>Actinomycetota</taxon>
        <taxon>Actinomycetes</taxon>
        <taxon>Kitasatosporales</taxon>
        <taxon>Streptomycetaceae</taxon>
        <taxon>Streptomyces</taxon>
    </lineage>
</organism>
<keyword evidence="1" id="KW-0805">Transcription regulation</keyword>
<dbReference type="Gene3D" id="1.10.10.10">
    <property type="entry name" value="Winged helix-like DNA-binding domain superfamily/Winged helix DNA-binding domain"/>
    <property type="match status" value="1"/>
</dbReference>
<evidence type="ECO:0000256" key="2">
    <source>
        <dbReference type="ARBA" id="ARBA00023125"/>
    </source>
</evidence>
<dbReference type="PROSITE" id="PS50956">
    <property type="entry name" value="HTH_ASNC_2"/>
    <property type="match status" value="1"/>
</dbReference>
<accession>A0ABT0NMF3</accession>
<dbReference type="InterPro" id="IPR036390">
    <property type="entry name" value="WH_DNA-bd_sf"/>
</dbReference>
<dbReference type="SMART" id="SM00344">
    <property type="entry name" value="HTH_ASNC"/>
    <property type="match status" value="1"/>
</dbReference>
<sequence>MKTPSADAAALRETHSPYVPDETDRRIIEHLVSNARQSARAIAREISMSPGAVSERISRLEAAGVILGYHADIDAAALGFGVDVLVGALVDQHSEIEQTVDALLEIEEVQTVYLTTGAWDLVIEVRVRDHPHLRDVILGAIRSVPNLQRSEAMIILESHSGQTKA</sequence>
<dbReference type="Gene3D" id="3.30.70.920">
    <property type="match status" value="1"/>
</dbReference>
<dbReference type="Proteomes" id="UP001202052">
    <property type="component" value="Unassembled WGS sequence"/>
</dbReference>
<dbReference type="InterPro" id="IPR019887">
    <property type="entry name" value="Tscrpt_reg_AsnC/Lrp_C"/>
</dbReference>
<dbReference type="Pfam" id="PF13412">
    <property type="entry name" value="HTH_24"/>
    <property type="match status" value="1"/>
</dbReference>
<evidence type="ECO:0000313" key="5">
    <source>
        <dbReference type="EMBL" id="MCL3992628.1"/>
    </source>
</evidence>
<dbReference type="SUPFAM" id="SSF54909">
    <property type="entry name" value="Dimeric alpha+beta barrel"/>
    <property type="match status" value="1"/>
</dbReference>
<dbReference type="Pfam" id="PF01037">
    <property type="entry name" value="AsnC_trans_reg"/>
    <property type="match status" value="1"/>
</dbReference>
<reference evidence="5 6" key="1">
    <citation type="submission" date="2022-05" db="EMBL/GenBank/DDBJ databases">
        <title>Genome Resource of Streptomyces lavenduligriseus GA1-1, a Strain with Broad-Spectrum Antifungal Activity against Phytopathogenic Fungi.</title>
        <authorList>
            <person name="Qi D."/>
        </authorList>
    </citation>
    <scope>NUCLEOTIDE SEQUENCE [LARGE SCALE GENOMIC DNA]</scope>
    <source>
        <strain evidence="5 6">GA1-1</strain>
    </source>
</reference>
<dbReference type="InterPro" id="IPR011008">
    <property type="entry name" value="Dimeric_a/b-barrel"/>
</dbReference>
<keyword evidence="2" id="KW-0238">DNA-binding</keyword>
<proteinExistence type="predicted"/>
<keyword evidence="3" id="KW-0804">Transcription</keyword>
<dbReference type="PRINTS" id="PR00033">
    <property type="entry name" value="HTHASNC"/>
</dbReference>
<dbReference type="PANTHER" id="PTHR30154:SF34">
    <property type="entry name" value="TRANSCRIPTIONAL REGULATOR AZLB"/>
    <property type="match status" value="1"/>
</dbReference>
<dbReference type="RefSeq" id="WP_051816042.1">
    <property type="nucleotide sequence ID" value="NZ_JAMCCK010000006.1"/>
</dbReference>
<dbReference type="InterPro" id="IPR000485">
    <property type="entry name" value="AsnC-type_HTH_dom"/>
</dbReference>
<protein>
    <submittedName>
        <fullName evidence="5">Lrp/AsnC family transcriptional regulator</fullName>
    </submittedName>
</protein>
<name>A0ABT0NMF3_9ACTN</name>
<evidence type="ECO:0000256" key="3">
    <source>
        <dbReference type="ARBA" id="ARBA00023163"/>
    </source>
</evidence>
<comment type="caution">
    <text evidence="5">The sequence shown here is derived from an EMBL/GenBank/DDBJ whole genome shotgun (WGS) entry which is preliminary data.</text>
</comment>
<feature type="domain" description="HTH asnC-type" evidence="4">
    <location>
        <begin position="20"/>
        <end position="81"/>
    </location>
</feature>
<gene>
    <name evidence="5" type="ORF">M4438_03625</name>
</gene>
<dbReference type="PANTHER" id="PTHR30154">
    <property type="entry name" value="LEUCINE-RESPONSIVE REGULATORY PROTEIN"/>
    <property type="match status" value="1"/>
</dbReference>